<evidence type="ECO:0000256" key="2">
    <source>
        <dbReference type="ARBA" id="ARBA00022448"/>
    </source>
</evidence>
<proteinExistence type="predicted"/>
<accession>A0A4R5L3X8</accession>
<keyword evidence="4" id="KW-0769">Symport</keyword>
<keyword evidence="6 7" id="KW-0472">Membrane</keyword>
<dbReference type="EMBL" id="SMOD01000041">
    <property type="protein sequence ID" value="TDG03393.1"/>
    <property type="molecule type" value="Genomic_DNA"/>
</dbReference>
<evidence type="ECO:0008006" key="10">
    <source>
        <dbReference type="Google" id="ProtNLM"/>
    </source>
</evidence>
<feature type="transmembrane region" description="Helical" evidence="7">
    <location>
        <begin position="102"/>
        <end position="121"/>
    </location>
</feature>
<dbReference type="GO" id="GO:0034755">
    <property type="term" value="P:iron ion transmembrane transport"/>
    <property type="evidence" value="ECO:0007669"/>
    <property type="project" value="TreeGrafter"/>
</dbReference>
<dbReference type="Proteomes" id="UP000295606">
    <property type="component" value="Unassembled WGS sequence"/>
</dbReference>
<dbReference type="GO" id="GO:0015086">
    <property type="term" value="F:cadmium ion transmembrane transporter activity"/>
    <property type="evidence" value="ECO:0007669"/>
    <property type="project" value="TreeGrafter"/>
</dbReference>
<evidence type="ECO:0000313" key="8">
    <source>
        <dbReference type="EMBL" id="TDG03393.1"/>
    </source>
</evidence>
<dbReference type="OrthoDB" id="9787548at2"/>
<keyword evidence="5 7" id="KW-1133">Transmembrane helix</keyword>
<dbReference type="AlphaFoldDB" id="A0A4R5L3X8"/>
<protein>
    <recommendedName>
        <fullName evidence="10">Divalent metal cation transporter</fullName>
    </recommendedName>
</protein>
<evidence type="ECO:0000256" key="4">
    <source>
        <dbReference type="ARBA" id="ARBA00022847"/>
    </source>
</evidence>
<dbReference type="Pfam" id="PF01566">
    <property type="entry name" value="Nramp"/>
    <property type="match status" value="1"/>
</dbReference>
<evidence type="ECO:0000256" key="5">
    <source>
        <dbReference type="ARBA" id="ARBA00022989"/>
    </source>
</evidence>
<name>A0A4R5L3X8_9BURK</name>
<keyword evidence="3 7" id="KW-0812">Transmembrane</keyword>
<evidence type="ECO:0000256" key="7">
    <source>
        <dbReference type="SAM" id="Phobius"/>
    </source>
</evidence>
<evidence type="ECO:0000256" key="6">
    <source>
        <dbReference type="ARBA" id="ARBA00023136"/>
    </source>
</evidence>
<dbReference type="GO" id="GO:0005886">
    <property type="term" value="C:plasma membrane"/>
    <property type="evidence" value="ECO:0007669"/>
    <property type="project" value="TreeGrafter"/>
</dbReference>
<feature type="transmembrane region" description="Helical" evidence="7">
    <location>
        <begin position="133"/>
        <end position="155"/>
    </location>
</feature>
<comment type="subcellular location">
    <subcellularLocation>
        <location evidence="1">Membrane</location>
        <topology evidence="1">Multi-pass membrane protein</topology>
    </subcellularLocation>
</comment>
<gene>
    <name evidence="8" type="ORF">E1N52_34670</name>
</gene>
<evidence type="ECO:0000313" key="9">
    <source>
        <dbReference type="Proteomes" id="UP000295606"/>
    </source>
</evidence>
<reference evidence="8 9" key="1">
    <citation type="submission" date="2019-03" db="EMBL/GenBank/DDBJ databases">
        <title>Paraburkholderia sp. isolated from native Mimosa gymnas in Guartela State Park, Brazil.</title>
        <authorList>
            <person name="Paulitsch F."/>
            <person name="Hungria M."/>
            <person name="Delamuta J.R.M."/>
            <person name="Ribeiro R.A."/>
            <person name="Dall'Agnol R."/>
            <person name="Silva J.S.B."/>
        </authorList>
    </citation>
    <scope>NUCLEOTIDE SEQUENCE [LARGE SCALE GENOMIC DNA]</scope>
    <source>
        <strain evidence="8 9">CNPSo 3008</strain>
    </source>
</reference>
<keyword evidence="2" id="KW-0813">Transport</keyword>
<evidence type="ECO:0000256" key="1">
    <source>
        <dbReference type="ARBA" id="ARBA00004141"/>
    </source>
</evidence>
<dbReference type="PANTHER" id="PTHR11706">
    <property type="entry name" value="SOLUTE CARRIER PROTEIN FAMILY 11 MEMBER"/>
    <property type="match status" value="1"/>
</dbReference>
<dbReference type="PANTHER" id="PTHR11706:SF33">
    <property type="entry name" value="NATURAL RESISTANCE-ASSOCIATED MACROPHAGE PROTEIN 2"/>
    <property type="match status" value="1"/>
</dbReference>
<dbReference type="GO" id="GO:0005384">
    <property type="term" value="F:manganese ion transmembrane transporter activity"/>
    <property type="evidence" value="ECO:0007669"/>
    <property type="project" value="TreeGrafter"/>
</dbReference>
<evidence type="ECO:0000256" key="3">
    <source>
        <dbReference type="ARBA" id="ARBA00022692"/>
    </source>
</evidence>
<dbReference type="GO" id="GO:0015293">
    <property type="term" value="F:symporter activity"/>
    <property type="evidence" value="ECO:0007669"/>
    <property type="project" value="UniProtKB-KW"/>
</dbReference>
<comment type="caution">
    <text evidence="8">The sequence shown here is derived from an EMBL/GenBank/DDBJ whole genome shotgun (WGS) entry which is preliminary data.</text>
</comment>
<sequence>MKAGEPTRPRHFFASRFDRTYKLAAHGWAADIGPGLGTIATDNDPGGILTYSLAGAQYGFDLLWVCVLSYPSMVALQMVAARVAAVTGQGLTANMRKHYSRWLFWLAVVRFLGANTLNMAADMLAMGEAAQLIFRGSVPLFTLLFACVSLSAAFAERSMGQRISVPQSGRAW</sequence>
<organism evidence="8 9">
    <name type="scientific">Paraburkholderia guartelaensis</name>
    <dbReference type="NCBI Taxonomy" id="2546446"/>
    <lineage>
        <taxon>Bacteria</taxon>
        <taxon>Pseudomonadati</taxon>
        <taxon>Pseudomonadota</taxon>
        <taxon>Betaproteobacteria</taxon>
        <taxon>Burkholderiales</taxon>
        <taxon>Burkholderiaceae</taxon>
        <taxon>Paraburkholderia</taxon>
    </lineage>
</organism>
<dbReference type="InterPro" id="IPR001046">
    <property type="entry name" value="NRAMP_fam"/>
</dbReference>